<gene>
    <name evidence="1" type="ORF">METZ01_LOCUS447679</name>
</gene>
<protein>
    <submittedName>
        <fullName evidence="1">Uncharacterized protein</fullName>
    </submittedName>
</protein>
<organism evidence="1">
    <name type="scientific">marine metagenome</name>
    <dbReference type="NCBI Taxonomy" id="408172"/>
    <lineage>
        <taxon>unclassified sequences</taxon>
        <taxon>metagenomes</taxon>
        <taxon>ecological metagenomes</taxon>
    </lineage>
</organism>
<proteinExistence type="predicted"/>
<dbReference type="AlphaFoldDB" id="A0A382ZIC7"/>
<evidence type="ECO:0000313" key="1">
    <source>
        <dbReference type="EMBL" id="SVD94825.1"/>
    </source>
</evidence>
<accession>A0A382ZIC7</accession>
<dbReference type="EMBL" id="UINC01183869">
    <property type="protein sequence ID" value="SVD94825.1"/>
    <property type="molecule type" value="Genomic_DNA"/>
</dbReference>
<name>A0A382ZIC7_9ZZZZ</name>
<sequence>MYIKLTALPDKSGEYYNVLVNAYRVIGMREGITKDFFDKVKKDEHGYPETFTEIITRGASFFVTQTLDEIQSLIKEAHDEVGKESWINQPNV</sequence>
<reference evidence="1" key="1">
    <citation type="submission" date="2018-05" db="EMBL/GenBank/DDBJ databases">
        <authorList>
            <person name="Lanie J.A."/>
            <person name="Ng W.-L."/>
            <person name="Kazmierczak K.M."/>
            <person name="Andrzejewski T.M."/>
            <person name="Davidsen T.M."/>
            <person name="Wayne K.J."/>
            <person name="Tettelin H."/>
            <person name="Glass J.I."/>
            <person name="Rusch D."/>
            <person name="Podicherti R."/>
            <person name="Tsui H.-C.T."/>
            <person name="Winkler M.E."/>
        </authorList>
    </citation>
    <scope>NUCLEOTIDE SEQUENCE</scope>
</reference>